<dbReference type="InterPro" id="IPR015590">
    <property type="entry name" value="Aldehyde_DH_dom"/>
</dbReference>
<keyword evidence="6" id="KW-1185">Reference proteome</keyword>
<evidence type="ECO:0000256" key="2">
    <source>
        <dbReference type="PROSITE-ProRule" id="PRU10007"/>
    </source>
</evidence>
<evidence type="ECO:0000313" key="5">
    <source>
        <dbReference type="EMBL" id="GAA2448439.1"/>
    </source>
</evidence>
<dbReference type="Gene3D" id="3.40.309.10">
    <property type="entry name" value="Aldehyde Dehydrogenase, Chain A, domain 2"/>
    <property type="match status" value="1"/>
</dbReference>
<evidence type="ECO:0000256" key="1">
    <source>
        <dbReference type="ARBA" id="ARBA00023002"/>
    </source>
</evidence>
<feature type="domain" description="Aldehyde dehydrogenase" evidence="4">
    <location>
        <begin position="24"/>
        <end position="489"/>
    </location>
</feature>
<organism evidence="5 6">
    <name type="scientific">Streptomyces glaucus</name>
    <dbReference type="NCBI Taxonomy" id="284029"/>
    <lineage>
        <taxon>Bacteria</taxon>
        <taxon>Bacillati</taxon>
        <taxon>Actinomycetota</taxon>
        <taxon>Actinomycetes</taxon>
        <taxon>Kitasatosporales</taxon>
        <taxon>Streptomycetaceae</taxon>
        <taxon>Streptomyces</taxon>
    </lineage>
</organism>
<dbReference type="RefSeq" id="WP_344606428.1">
    <property type="nucleotide sequence ID" value="NZ_BAAATK010000033.1"/>
</dbReference>
<dbReference type="InterPro" id="IPR029510">
    <property type="entry name" value="Ald_DH_CS_GLU"/>
</dbReference>
<keyword evidence="1 3" id="KW-0560">Oxidoreductase</keyword>
<proteinExistence type="inferred from homology"/>
<dbReference type="PROSITE" id="PS00687">
    <property type="entry name" value="ALDEHYDE_DEHYDR_GLU"/>
    <property type="match status" value="1"/>
</dbReference>
<accession>A0ABN3K3H2</accession>
<dbReference type="Pfam" id="PF00171">
    <property type="entry name" value="Aldedh"/>
    <property type="match status" value="1"/>
</dbReference>
<dbReference type="SUPFAM" id="SSF53720">
    <property type="entry name" value="ALDH-like"/>
    <property type="match status" value="1"/>
</dbReference>
<reference evidence="5 6" key="1">
    <citation type="journal article" date="2019" name="Int. J. Syst. Evol. Microbiol.">
        <title>The Global Catalogue of Microorganisms (GCM) 10K type strain sequencing project: providing services to taxonomists for standard genome sequencing and annotation.</title>
        <authorList>
            <consortium name="The Broad Institute Genomics Platform"/>
            <consortium name="The Broad Institute Genome Sequencing Center for Infectious Disease"/>
            <person name="Wu L."/>
            <person name="Ma J."/>
        </authorList>
    </citation>
    <scope>NUCLEOTIDE SEQUENCE [LARGE SCALE GENOMIC DNA]</scope>
    <source>
        <strain evidence="5 6">JCM 6922</strain>
    </source>
</reference>
<feature type="active site" evidence="2">
    <location>
        <position position="266"/>
    </location>
</feature>
<gene>
    <name evidence="5" type="primary">dhaS</name>
    <name evidence="5" type="ORF">GCM10010421_45660</name>
</gene>
<name>A0ABN3K3H2_9ACTN</name>
<dbReference type="Gene3D" id="3.40.605.10">
    <property type="entry name" value="Aldehyde Dehydrogenase, Chain A, domain 1"/>
    <property type="match status" value="1"/>
</dbReference>
<evidence type="ECO:0000256" key="3">
    <source>
        <dbReference type="RuleBase" id="RU003345"/>
    </source>
</evidence>
<dbReference type="Proteomes" id="UP001500460">
    <property type="component" value="Unassembled WGS sequence"/>
</dbReference>
<dbReference type="InterPro" id="IPR016162">
    <property type="entry name" value="Ald_DH_N"/>
</dbReference>
<evidence type="ECO:0000259" key="4">
    <source>
        <dbReference type="Pfam" id="PF00171"/>
    </source>
</evidence>
<dbReference type="PROSITE" id="PS00070">
    <property type="entry name" value="ALDEHYDE_DEHYDR_CYS"/>
    <property type="match status" value="1"/>
</dbReference>
<dbReference type="InterPro" id="IPR016161">
    <property type="entry name" value="Ald_DH/histidinol_DH"/>
</dbReference>
<evidence type="ECO:0000313" key="6">
    <source>
        <dbReference type="Proteomes" id="UP001500460"/>
    </source>
</evidence>
<dbReference type="InterPro" id="IPR016160">
    <property type="entry name" value="Ald_DH_CS_CYS"/>
</dbReference>
<comment type="similarity">
    <text evidence="3">Belongs to the aldehyde dehydrogenase family.</text>
</comment>
<protein>
    <submittedName>
        <fullName evidence="5">Aldehyde dehydrogenase DhaS</fullName>
    </submittedName>
</protein>
<sequence>MTLTEMPAAGLSTAPRRMFIGGAWVDALDGAVLETLDPATEQTLATVPRGGAADVDRAVRAARAAVEPGSPWRRTTPSQRGRILHRIGDLILEHGEELALTESRDNGKPVTYASFADIPMAADLFHYMSGWTTKIEGHTIPFSAAAPGSFLSYTTREPIGVVGQIIPWNFPLMMAAWKLAPALAAGCTVVLKPAEQTPLSALRLGELIQEAGIPDGVVNIVTGDGEAGAALAAHPDVDKVAFTGSTEVGKQIVRASAGNLKKLTLELGGKSPNIVYADADLGRAVAASAGAIFFNQGQSCMAGSRLYVERPVLDQVVEGLVAEMNKLVVGAGTDPATQLGPLVSREQLDRVRGYVESGVRDGAVPHTGGQSLPKRGYFTSPTIFTDTAPGMKIVDEEIFGPVLVVLPFDRLDDIVSIERTNPYGLAAGVFTRDLSKAVRTADAMRAGTVFVNTWNTLDAALPFGGYKQSGWGREMGHAVLENYLETKTVITDLS</sequence>
<comment type="caution">
    <text evidence="5">The sequence shown here is derived from an EMBL/GenBank/DDBJ whole genome shotgun (WGS) entry which is preliminary data.</text>
</comment>
<dbReference type="PANTHER" id="PTHR11699">
    <property type="entry name" value="ALDEHYDE DEHYDROGENASE-RELATED"/>
    <property type="match status" value="1"/>
</dbReference>
<dbReference type="InterPro" id="IPR016163">
    <property type="entry name" value="Ald_DH_C"/>
</dbReference>
<dbReference type="EMBL" id="BAAATK010000033">
    <property type="protein sequence ID" value="GAA2448439.1"/>
    <property type="molecule type" value="Genomic_DNA"/>
</dbReference>